<comment type="caution">
    <text evidence="5">The sequence shown here is derived from an EMBL/GenBank/DDBJ whole genome shotgun (WGS) entry which is preliminary data.</text>
</comment>
<evidence type="ECO:0000256" key="1">
    <source>
        <dbReference type="ARBA" id="ARBA00004123"/>
    </source>
</evidence>
<proteinExistence type="predicted"/>
<keyword evidence="2" id="KW-0240">DNA-directed RNA polymerase</keyword>
<reference evidence="5 6" key="1">
    <citation type="journal article" date="2020" name="bioRxiv">
        <title>Metabolic contributions of an alphaproteobacterial endosymbiont in the apicomplexan Cardiosporidium cionae.</title>
        <authorList>
            <person name="Hunter E.S."/>
            <person name="Paight C.J."/>
            <person name="Lane C.E."/>
        </authorList>
    </citation>
    <scope>NUCLEOTIDE SEQUENCE [LARGE SCALE GENOMIC DNA]</scope>
    <source>
        <strain evidence="5">ESH_2018</strain>
    </source>
</reference>
<dbReference type="InterPro" id="IPR007811">
    <property type="entry name" value="RPC4"/>
</dbReference>
<dbReference type="EMBL" id="JADAQX010000005">
    <property type="protein sequence ID" value="KAF8823041.1"/>
    <property type="molecule type" value="Genomic_DNA"/>
</dbReference>
<dbReference type="Pfam" id="PF05132">
    <property type="entry name" value="RNA_pol_Rpc4"/>
    <property type="match status" value="1"/>
</dbReference>
<organism evidence="5 6">
    <name type="scientific">Cardiosporidium cionae</name>
    <dbReference type="NCBI Taxonomy" id="476202"/>
    <lineage>
        <taxon>Eukaryota</taxon>
        <taxon>Sar</taxon>
        <taxon>Alveolata</taxon>
        <taxon>Apicomplexa</taxon>
        <taxon>Aconoidasida</taxon>
        <taxon>Nephromycida</taxon>
        <taxon>Cardiosporidium</taxon>
    </lineage>
</organism>
<dbReference type="PANTHER" id="PTHR13408">
    <property type="entry name" value="DNA-DIRECTED RNA POLYMERASE III"/>
    <property type="match status" value="1"/>
</dbReference>
<keyword evidence="4" id="KW-0539">Nucleus</keyword>
<comment type="subcellular location">
    <subcellularLocation>
        <location evidence="1">Nucleus</location>
    </subcellularLocation>
</comment>
<dbReference type="Proteomes" id="UP000823046">
    <property type="component" value="Unassembled WGS sequence"/>
</dbReference>
<sequence length="270" mass="29769">MNSSVPYNVKKEPPPFSNSRFSLAAACSPLLSNKLPRKSKKLMELSAIHNGNPNYTAYPPICLPFISRAGTNTSSHNSIMAVDRTQAGMNSFTPSKRPSVQNVDEANQNAAEFFNEMLDRSKNPRGISTSVGALPVFLHLQLPSILPQLDKSANAGDLSSINSTEYSKDEKKIATDSYTPKWKFNNFSSFEELPEGRIGKLVIFRSGKVKLKSGCHTFDVNCGSGCSFAQDVGCHFEGNSEFLVLGKCQHRIILTPDIEAMMRNLKEKEK</sequence>
<evidence type="ECO:0000256" key="3">
    <source>
        <dbReference type="ARBA" id="ARBA00023163"/>
    </source>
</evidence>
<keyword evidence="6" id="KW-1185">Reference proteome</keyword>
<accession>A0ABQ7JG99</accession>
<evidence type="ECO:0000313" key="5">
    <source>
        <dbReference type="EMBL" id="KAF8823041.1"/>
    </source>
</evidence>
<keyword evidence="3" id="KW-0804">Transcription</keyword>
<protein>
    <submittedName>
        <fullName evidence="5">Uncharacterized protein</fullName>
    </submittedName>
</protein>
<gene>
    <name evidence="5" type="ORF">IE077_001110</name>
</gene>
<evidence type="ECO:0000256" key="4">
    <source>
        <dbReference type="ARBA" id="ARBA00023242"/>
    </source>
</evidence>
<evidence type="ECO:0000313" key="6">
    <source>
        <dbReference type="Proteomes" id="UP000823046"/>
    </source>
</evidence>
<name>A0ABQ7JG99_9APIC</name>
<evidence type="ECO:0000256" key="2">
    <source>
        <dbReference type="ARBA" id="ARBA00022478"/>
    </source>
</evidence>
<dbReference type="PANTHER" id="PTHR13408:SF0">
    <property type="entry name" value="DNA-DIRECTED RNA POLYMERASE III SUBUNIT RPC4"/>
    <property type="match status" value="1"/>
</dbReference>